<dbReference type="Gene3D" id="3.10.450.230">
    <property type="entry name" value="VirB8 protein"/>
    <property type="match status" value="1"/>
</dbReference>
<sequence>MNLKSLFKKKEKVEHEHVSTSKGTGEDKEELNPYLNARRAWNSHCGSLMSSRLSWQVVGIIALLISLYAVYGIISIGSQSKFIPYIVEHNVSTGRVSGGQLAYPAERPEKIMFQAAVSDYIFYSRLVTADAAMQRKAVFKVYSMLTDTDPAFAKMNEWMRADGKTPFERAAKELVSIEIRSVLPQTADTWQIEWVETTRDRQGALVGTPFIMRALVTVYQAEPKSEKTLEDMNNNPVNIYVRDFSWSRLN</sequence>
<dbReference type="KEGG" id="orb:IPMB12_11980"/>
<reference evidence="8 9" key="1">
    <citation type="submission" date="2020-03" db="EMBL/GenBank/DDBJ databases">
        <title>Complete genome sequence of Orbus sp. IPMB12 (BCRC 80908).</title>
        <authorList>
            <person name="Lo W.-S."/>
            <person name="Chang T.-H."/>
            <person name="Kuo C.-H."/>
        </authorList>
    </citation>
    <scope>NUCLEOTIDE SEQUENCE [LARGE SCALE GENOMIC DNA]</scope>
    <source>
        <strain evidence="8 9">IPMB12</strain>
        <plasmid evidence="9">pipmb12</plasmid>
    </source>
</reference>
<dbReference type="EMBL" id="CP050254">
    <property type="protein sequence ID" value="QIQ22519.1"/>
    <property type="molecule type" value="Genomic_DNA"/>
</dbReference>
<dbReference type="CDD" id="cd16425">
    <property type="entry name" value="TrbF"/>
    <property type="match status" value="1"/>
</dbReference>
<accession>A0A6G9IFD0</accession>
<organism evidence="8 9">
    <name type="scientific">Zophobihabitans entericus</name>
    <dbReference type="NCBI Taxonomy" id="1635327"/>
    <lineage>
        <taxon>Bacteria</taxon>
        <taxon>Pseudomonadati</taxon>
        <taxon>Pseudomonadota</taxon>
        <taxon>Gammaproteobacteria</taxon>
        <taxon>Orbales</taxon>
        <taxon>Orbaceae</taxon>
        <taxon>Zophobihabitans</taxon>
    </lineage>
</organism>
<evidence type="ECO:0000256" key="2">
    <source>
        <dbReference type="ARBA" id="ARBA00022692"/>
    </source>
</evidence>
<feature type="transmembrane region" description="Helical" evidence="6">
    <location>
        <begin position="53"/>
        <end position="74"/>
    </location>
</feature>
<dbReference type="InParanoid" id="A0A6G9IFD0"/>
<proteinExistence type="predicted"/>
<evidence type="ECO:0000259" key="7">
    <source>
        <dbReference type="Pfam" id="PF04335"/>
    </source>
</evidence>
<dbReference type="RefSeq" id="WP_166917815.1">
    <property type="nucleotide sequence ID" value="NZ_CP050254.1"/>
</dbReference>
<evidence type="ECO:0000256" key="4">
    <source>
        <dbReference type="ARBA" id="ARBA00023136"/>
    </source>
</evidence>
<dbReference type="Pfam" id="PF04335">
    <property type="entry name" value="VirB8"/>
    <property type="match status" value="1"/>
</dbReference>
<evidence type="ECO:0000313" key="9">
    <source>
        <dbReference type="Proteomes" id="UP000501168"/>
    </source>
</evidence>
<name>A0A6G9IFD0_9GAMM</name>
<evidence type="ECO:0000313" key="8">
    <source>
        <dbReference type="EMBL" id="QIQ22519.1"/>
    </source>
</evidence>
<geneLocation type="plasmid" evidence="9">
    <name>pipmb12</name>
</geneLocation>
<dbReference type="InterPro" id="IPR032710">
    <property type="entry name" value="NTF2-like_dom_sf"/>
</dbReference>
<comment type="subcellular location">
    <subcellularLocation>
        <location evidence="1">Membrane</location>
        <topology evidence="1">Single-pass membrane protein</topology>
    </subcellularLocation>
</comment>
<dbReference type="InterPro" id="IPR035658">
    <property type="entry name" value="TrbF"/>
</dbReference>
<evidence type="ECO:0000256" key="6">
    <source>
        <dbReference type="SAM" id="Phobius"/>
    </source>
</evidence>
<keyword evidence="8" id="KW-0614">Plasmid</keyword>
<dbReference type="GO" id="GO:0016020">
    <property type="term" value="C:membrane"/>
    <property type="evidence" value="ECO:0007669"/>
    <property type="project" value="UniProtKB-SubCell"/>
</dbReference>
<dbReference type="SUPFAM" id="SSF54427">
    <property type="entry name" value="NTF2-like"/>
    <property type="match status" value="1"/>
</dbReference>
<keyword evidence="4 6" id="KW-0472">Membrane</keyword>
<evidence type="ECO:0000256" key="3">
    <source>
        <dbReference type="ARBA" id="ARBA00022989"/>
    </source>
</evidence>
<evidence type="ECO:0000256" key="1">
    <source>
        <dbReference type="ARBA" id="ARBA00004167"/>
    </source>
</evidence>
<gene>
    <name evidence="8" type="ORF">IPMB12_11980</name>
</gene>
<keyword evidence="9" id="KW-1185">Reference proteome</keyword>
<dbReference type="Proteomes" id="UP000501168">
    <property type="component" value="Plasmid pIPMB12"/>
</dbReference>
<dbReference type="InterPro" id="IPR007430">
    <property type="entry name" value="VirB8"/>
</dbReference>
<keyword evidence="2 6" id="KW-0812">Transmembrane</keyword>
<evidence type="ECO:0000256" key="5">
    <source>
        <dbReference type="SAM" id="MobiDB-lite"/>
    </source>
</evidence>
<dbReference type="AlphaFoldDB" id="A0A6G9IFD0"/>
<keyword evidence="3 6" id="KW-1133">Transmembrane helix</keyword>
<feature type="region of interest" description="Disordered" evidence="5">
    <location>
        <begin position="9"/>
        <end position="29"/>
    </location>
</feature>
<feature type="domain" description="Bacterial virulence protein VirB8" evidence="7">
    <location>
        <begin position="37"/>
        <end position="248"/>
    </location>
</feature>
<protein>
    <submittedName>
        <fullName evidence="8">Conjugal transfer protein TrbF</fullName>
    </submittedName>
</protein>